<evidence type="ECO:0000259" key="1">
    <source>
        <dbReference type="PROSITE" id="PS50113"/>
    </source>
</evidence>
<dbReference type="eggNOG" id="COG2202">
    <property type="taxonomic scope" value="Bacteria"/>
</dbReference>
<dbReference type="OrthoDB" id="9765776at2"/>
<dbReference type="CDD" id="cd00130">
    <property type="entry name" value="PAS"/>
    <property type="match status" value="4"/>
</dbReference>
<sequence length="575" mass="62848">MFFFKKWSIAKENAAKTAAISKSQAVIEFRLDGTVITANENFLNILGYGLADVQGKHHSMFVEADERSSAAYRDFWARLNQGESQSAEYKRIDRDGEEVWVQASYLPVLDARGKPTKVIEIASDITAKKIEALDHAGQVSAIERTQAVVEFNLDGTIITANKNFLNALGYALGEVQGKHDRMFVEPSERAGAAYREFWAKLNQGQAQSAECKRIGKAGNEVWIQATYNPIADENGKPFKVVTFATDVTSQKLKMANLESQITAIGKSQAVVEFGMDGKVITANDNSLKTFGYSLAKEVQGKHHSMFVEAGERASTAYRDFWARLNRGESQSAEYKRIGKDGKEIWVQASYNPVLDSKGKPTKVIQLATDITARKIEALDNAGQLAAIDRAQAVAAFNLDGTIIAANDKYLKAMGYTLGEVRGKHDGMFVEPSERAGAAYRDFWARLNRGESQSAEHKRIGKDGKEVWIQASYTPILDLNGKPIKVVEYATVIESVADGSEEGSLSIQEAPVSVANQAADDITSESVGPSLSMRRLEASRKNASAGPSLFSNLLANLRDGLSNAMVSSARAVTNFL</sequence>
<feature type="domain" description="PAC" evidence="1">
    <location>
        <begin position="330"/>
        <end position="382"/>
    </location>
</feature>
<dbReference type="AlphaFoldDB" id="Q1QS16"/>
<dbReference type="STRING" id="323097.Nham_0080"/>
<accession>Q1QS16</accession>
<dbReference type="PANTHER" id="PTHR24422">
    <property type="entry name" value="CHEMOTAXIS PROTEIN METHYLTRANSFERASE"/>
    <property type="match status" value="1"/>
</dbReference>
<keyword evidence="3" id="KW-1185">Reference proteome</keyword>
<feature type="domain" description="PAC" evidence="1">
    <location>
        <begin position="85"/>
        <end position="137"/>
    </location>
</feature>
<dbReference type="SMART" id="SM00091">
    <property type="entry name" value="PAS"/>
    <property type="match status" value="4"/>
</dbReference>
<protein>
    <submittedName>
        <fullName evidence="2">Putative PAS/PAC sensor protein</fullName>
    </submittedName>
</protein>
<dbReference type="InterPro" id="IPR001610">
    <property type="entry name" value="PAC"/>
</dbReference>
<name>Q1QS16_NITHX</name>
<dbReference type="Pfam" id="PF08447">
    <property type="entry name" value="PAS_3"/>
    <property type="match status" value="3"/>
</dbReference>
<dbReference type="Gene3D" id="3.30.450.20">
    <property type="entry name" value="PAS domain"/>
    <property type="match status" value="4"/>
</dbReference>
<dbReference type="Pfam" id="PF08448">
    <property type="entry name" value="PAS_4"/>
    <property type="match status" value="1"/>
</dbReference>
<dbReference type="Proteomes" id="UP000001953">
    <property type="component" value="Chromosome"/>
</dbReference>
<organism evidence="2 3">
    <name type="scientific">Nitrobacter hamburgensis (strain DSM 10229 / NCIMB 13809 / X14)</name>
    <dbReference type="NCBI Taxonomy" id="323097"/>
    <lineage>
        <taxon>Bacteria</taxon>
        <taxon>Pseudomonadati</taxon>
        <taxon>Pseudomonadota</taxon>
        <taxon>Alphaproteobacteria</taxon>
        <taxon>Hyphomicrobiales</taxon>
        <taxon>Nitrobacteraceae</taxon>
        <taxon>Nitrobacter</taxon>
    </lineage>
</organism>
<dbReference type="NCBIfam" id="TIGR00229">
    <property type="entry name" value="sensory_box"/>
    <property type="match status" value="4"/>
</dbReference>
<dbReference type="PANTHER" id="PTHR24422:SF10">
    <property type="entry name" value="CHEMOTAXIS PROTEIN METHYLTRANSFERASE 2"/>
    <property type="match status" value="1"/>
</dbReference>
<dbReference type="InterPro" id="IPR013656">
    <property type="entry name" value="PAS_4"/>
</dbReference>
<dbReference type="InterPro" id="IPR050903">
    <property type="entry name" value="Bact_Chemotaxis_MeTrfase"/>
</dbReference>
<dbReference type="InterPro" id="IPR000014">
    <property type="entry name" value="PAS"/>
</dbReference>
<dbReference type="SUPFAM" id="SSF55785">
    <property type="entry name" value="PYP-like sensor domain (PAS domain)"/>
    <property type="match status" value="4"/>
</dbReference>
<dbReference type="EMBL" id="CP000319">
    <property type="protein sequence ID" value="ABE60981.1"/>
    <property type="molecule type" value="Genomic_DNA"/>
</dbReference>
<dbReference type="InterPro" id="IPR035965">
    <property type="entry name" value="PAS-like_dom_sf"/>
</dbReference>
<reference evidence="2 3" key="1">
    <citation type="submission" date="2006-03" db="EMBL/GenBank/DDBJ databases">
        <title>Complete sequence of chromosome of Nitrobacter hamburgensis X14.</title>
        <authorList>
            <consortium name="US DOE Joint Genome Institute"/>
            <person name="Copeland A."/>
            <person name="Lucas S."/>
            <person name="Lapidus A."/>
            <person name="Barry K."/>
            <person name="Detter J.C."/>
            <person name="Glavina del Rio T."/>
            <person name="Hammon N."/>
            <person name="Israni S."/>
            <person name="Dalin E."/>
            <person name="Tice H."/>
            <person name="Pitluck S."/>
            <person name="Chain P."/>
            <person name="Malfatti S."/>
            <person name="Shin M."/>
            <person name="Vergez L."/>
            <person name="Schmutz J."/>
            <person name="Larimer F."/>
            <person name="Land M."/>
            <person name="Hauser L."/>
            <person name="Kyrpides N."/>
            <person name="Ivanova N."/>
            <person name="Ward B."/>
            <person name="Arp D."/>
            <person name="Klotz M."/>
            <person name="Stein L."/>
            <person name="O'Mullan G."/>
            <person name="Starkenburg S."/>
            <person name="Sayavedra L."/>
            <person name="Poret-Peterson A.T."/>
            <person name="Gentry M.E."/>
            <person name="Bruce D."/>
            <person name="Richardson P."/>
        </authorList>
    </citation>
    <scope>NUCLEOTIDE SEQUENCE [LARGE SCALE GENOMIC DNA]</scope>
    <source>
        <strain evidence="3">DSM 10229 / NCIMB 13809 / X14</strain>
    </source>
</reference>
<dbReference type="PROSITE" id="PS50113">
    <property type="entry name" value="PAC"/>
    <property type="match status" value="3"/>
</dbReference>
<evidence type="ECO:0000313" key="3">
    <source>
        <dbReference type="Proteomes" id="UP000001953"/>
    </source>
</evidence>
<gene>
    <name evidence="2" type="ordered locus">Nham_0080</name>
</gene>
<dbReference type="HOGENOM" id="CLU_000445_107_26_5"/>
<dbReference type="KEGG" id="nha:Nham_0080"/>
<proteinExistence type="predicted"/>
<feature type="domain" description="PAC" evidence="1">
    <location>
        <begin position="207"/>
        <end position="259"/>
    </location>
</feature>
<dbReference type="InterPro" id="IPR000700">
    <property type="entry name" value="PAS-assoc_C"/>
</dbReference>
<dbReference type="InterPro" id="IPR013655">
    <property type="entry name" value="PAS_fold_3"/>
</dbReference>
<dbReference type="RefSeq" id="WP_011508688.1">
    <property type="nucleotide sequence ID" value="NC_007964.1"/>
</dbReference>
<dbReference type="SMART" id="SM00086">
    <property type="entry name" value="PAC"/>
    <property type="match status" value="4"/>
</dbReference>
<evidence type="ECO:0000313" key="2">
    <source>
        <dbReference type="EMBL" id="ABE60981.1"/>
    </source>
</evidence>